<dbReference type="EMBL" id="CAETWZ010000015">
    <property type="protein sequence ID" value="CAB4367505.1"/>
    <property type="molecule type" value="Genomic_DNA"/>
</dbReference>
<dbReference type="PANTHER" id="PTHR31310">
    <property type="match status" value="1"/>
</dbReference>
<dbReference type="InterPro" id="IPR026841">
    <property type="entry name" value="Aur1/Ipt1"/>
</dbReference>
<evidence type="ECO:0000256" key="5">
    <source>
        <dbReference type="SAM" id="Phobius"/>
    </source>
</evidence>
<feature type="transmembrane region" description="Helical" evidence="5">
    <location>
        <begin position="248"/>
        <end position="266"/>
    </location>
</feature>
<evidence type="ECO:0000313" key="7">
    <source>
        <dbReference type="EMBL" id="CAB4367505.1"/>
    </source>
</evidence>
<dbReference type="Gene3D" id="1.20.144.10">
    <property type="entry name" value="Phosphatidic acid phosphatase type 2/haloperoxidase"/>
    <property type="match status" value="1"/>
</dbReference>
<feature type="transmembrane region" description="Helical" evidence="5">
    <location>
        <begin position="34"/>
        <end position="52"/>
    </location>
</feature>
<sequence length="305" mass="34624">MPETEKTLGLIRPYALLTYAAVFLWSLVANGIPVDRIAVLLWMLGAFVCASLGRTRDDITLLLRDWALLALMYMVYDYSRGSADQLGTGINYTLLRDIDSFITFGREPISGMQRRFYTPGIIRWYDVIGSVIYMTHFVLPVLPLVFLRIRNRTSWLHYVRRFTLTLGISVFIFLLFPAAPPWMASKEGYLPPITRITSRGWWRLHLKTVSKTIDRGAGVLNAVAPMPSLHSAMALLVALWIPRNCRPWIRIAALSFPIAMLASLVYFGEHYIIDGIAGWTIVVVAWLIANKWEARTASKQSQLSN</sequence>
<evidence type="ECO:0000256" key="4">
    <source>
        <dbReference type="ARBA" id="ARBA00023136"/>
    </source>
</evidence>
<keyword evidence="4 5" id="KW-0472">Membrane</keyword>
<reference evidence="9" key="1">
    <citation type="submission" date="2020-05" db="EMBL/GenBank/DDBJ databases">
        <authorList>
            <person name="Chiriac C."/>
            <person name="Salcher M."/>
            <person name="Ghai R."/>
            <person name="Kavagutti S V."/>
        </authorList>
    </citation>
    <scope>NUCLEOTIDE SEQUENCE</scope>
</reference>
<evidence type="ECO:0000313" key="9">
    <source>
        <dbReference type="EMBL" id="CAB5054007.1"/>
    </source>
</evidence>
<evidence type="ECO:0000256" key="2">
    <source>
        <dbReference type="ARBA" id="ARBA00022692"/>
    </source>
</evidence>
<dbReference type="PANTHER" id="PTHR31310:SF7">
    <property type="entry name" value="PA-PHOSPHATASE RELATED-FAMILY PROTEIN DDB_G0268928"/>
    <property type="match status" value="1"/>
</dbReference>
<feature type="transmembrane region" description="Helical" evidence="5">
    <location>
        <begin position="219"/>
        <end position="241"/>
    </location>
</feature>
<dbReference type="EMBL" id="CAFBQH010000081">
    <property type="protein sequence ID" value="CAB5054007.1"/>
    <property type="molecule type" value="Genomic_DNA"/>
</dbReference>
<comment type="subcellular location">
    <subcellularLocation>
        <location evidence="1">Membrane</location>
        <topology evidence="1">Multi-pass membrane protein</topology>
    </subcellularLocation>
</comment>
<evidence type="ECO:0000256" key="3">
    <source>
        <dbReference type="ARBA" id="ARBA00022989"/>
    </source>
</evidence>
<dbReference type="Pfam" id="PF14378">
    <property type="entry name" value="PAP2_3"/>
    <property type="match status" value="1"/>
</dbReference>
<feature type="domain" description="Inositolphosphotransferase Aur1/Ipt1" evidence="6">
    <location>
        <begin position="124"/>
        <end position="287"/>
    </location>
</feature>
<name>A0A6J7TMG1_9ZZZZ</name>
<gene>
    <name evidence="8" type="ORF">UFOPK2334_00732</name>
    <name evidence="7" type="ORF">UFOPK4179_00288</name>
    <name evidence="9" type="ORF">UFOPK4293_01231</name>
</gene>
<dbReference type="GO" id="GO:0016020">
    <property type="term" value="C:membrane"/>
    <property type="evidence" value="ECO:0007669"/>
    <property type="project" value="UniProtKB-SubCell"/>
</dbReference>
<dbReference type="EMBL" id="CAEZXA010000051">
    <property type="protein sequence ID" value="CAB4674449.1"/>
    <property type="molecule type" value="Genomic_DNA"/>
</dbReference>
<dbReference type="CDD" id="cd03386">
    <property type="entry name" value="PAP2_Aur1_like"/>
    <property type="match status" value="1"/>
</dbReference>
<dbReference type="InterPro" id="IPR052185">
    <property type="entry name" value="IPC_Synthase-Related"/>
</dbReference>
<feature type="transmembrane region" description="Helical" evidence="5">
    <location>
        <begin position="7"/>
        <end position="28"/>
    </location>
</feature>
<feature type="transmembrane region" description="Helical" evidence="5">
    <location>
        <begin position="272"/>
        <end position="289"/>
    </location>
</feature>
<evidence type="ECO:0000256" key="1">
    <source>
        <dbReference type="ARBA" id="ARBA00004141"/>
    </source>
</evidence>
<feature type="transmembrane region" description="Helical" evidence="5">
    <location>
        <begin position="122"/>
        <end position="146"/>
    </location>
</feature>
<accession>A0A6J7TMG1</accession>
<organism evidence="9">
    <name type="scientific">freshwater metagenome</name>
    <dbReference type="NCBI Taxonomy" id="449393"/>
    <lineage>
        <taxon>unclassified sequences</taxon>
        <taxon>metagenomes</taxon>
        <taxon>ecological metagenomes</taxon>
    </lineage>
</organism>
<keyword evidence="2 5" id="KW-0812">Transmembrane</keyword>
<feature type="transmembrane region" description="Helical" evidence="5">
    <location>
        <begin position="158"/>
        <end position="179"/>
    </location>
</feature>
<dbReference type="AlphaFoldDB" id="A0A6J7TMG1"/>
<keyword evidence="3 5" id="KW-1133">Transmembrane helix</keyword>
<proteinExistence type="predicted"/>
<evidence type="ECO:0000259" key="6">
    <source>
        <dbReference type="Pfam" id="PF14378"/>
    </source>
</evidence>
<protein>
    <submittedName>
        <fullName evidence="9">Unannotated protein</fullName>
    </submittedName>
</protein>
<evidence type="ECO:0000313" key="8">
    <source>
        <dbReference type="EMBL" id="CAB4674449.1"/>
    </source>
</evidence>